<dbReference type="EMBL" id="JACSPR010000005">
    <property type="protein sequence ID" value="MBD8030393.1"/>
    <property type="molecule type" value="Genomic_DNA"/>
</dbReference>
<gene>
    <name evidence="1" type="ORF">H9627_08685</name>
</gene>
<comment type="caution">
    <text evidence="1">The sequence shown here is derived from an EMBL/GenBank/DDBJ whole genome shotgun (WGS) entry which is preliminary data.</text>
</comment>
<accession>A0A8I0LFR7</accession>
<evidence type="ECO:0000313" key="2">
    <source>
        <dbReference type="Proteomes" id="UP000650224"/>
    </source>
</evidence>
<protein>
    <recommendedName>
        <fullName evidence="3">Lipoprotein</fullName>
    </recommendedName>
</protein>
<dbReference type="RefSeq" id="WP_191733611.1">
    <property type="nucleotide sequence ID" value="NZ_JACSPR010000005.1"/>
</dbReference>
<name>A0A8I0LFR7_9CORY</name>
<evidence type="ECO:0000313" key="1">
    <source>
        <dbReference type="EMBL" id="MBD8030393.1"/>
    </source>
</evidence>
<proteinExistence type="predicted"/>
<organism evidence="1 2">
    <name type="scientific">Corynebacterium gallinarum</name>
    <dbReference type="NCBI Taxonomy" id="2762214"/>
    <lineage>
        <taxon>Bacteria</taxon>
        <taxon>Bacillati</taxon>
        <taxon>Actinomycetota</taxon>
        <taxon>Actinomycetes</taxon>
        <taxon>Mycobacteriales</taxon>
        <taxon>Corynebacteriaceae</taxon>
        <taxon>Corynebacterium</taxon>
    </lineage>
</organism>
<sequence>MRKSASIPFLIAAILLAGCGESSQEEAEAVCREDTLNRAKYPGGAEIVSANIEEGDDGKIHVTGLADFPNGFGTPNRWSYFCTAIEGEVTDNVVMEGDWINLD</sequence>
<dbReference type="AlphaFoldDB" id="A0A8I0LFR7"/>
<keyword evidence="2" id="KW-1185">Reference proteome</keyword>
<evidence type="ECO:0008006" key="3">
    <source>
        <dbReference type="Google" id="ProtNLM"/>
    </source>
</evidence>
<dbReference type="Proteomes" id="UP000650224">
    <property type="component" value="Unassembled WGS sequence"/>
</dbReference>
<reference evidence="1 2" key="1">
    <citation type="submission" date="2020-08" db="EMBL/GenBank/DDBJ databases">
        <title>A Genomic Blueprint of the Chicken Gut Microbiome.</title>
        <authorList>
            <person name="Gilroy R."/>
            <person name="Ravi A."/>
            <person name="Getino M."/>
            <person name="Pursley I."/>
            <person name="Horton D.L."/>
            <person name="Alikhan N.-F."/>
            <person name="Baker D."/>
            <person name="Gharbi K."/>
            <person name="Hall N."/>
            <person name="Watson M."/>
            <person name="Adriaenssens E.M."/>
            <person name="Foster-Nyarko E."/>
            <person name="Jarju S."/>
            <person name="Secka A."/>
            <person name="Antonio M."/>
            <person name="Oren A."/>
            <person name="Chaudhuri R."/>
            <person name="La Ragione R.M."/>
            <person name="Hildebrand F."/>
            <person name="Pallen M.J."/>
        </authorList>
    </citation>
    <scope>NUCLEOTIDE SEQUENCE [LARGE SCALE GENOMIC DNA]</scope>
    <source>
        <strain evidence="1 2">Sa1YVA5</strain>
    </source>
</reference>
<dbReference type="PROSITE" id="PS51257">
    <property type="entry name" value="PROKAR_LIPOPROTEIN"/>
    <property type="match status" value="1"/>
</dbReference>